<reference evidence="2" key="1">
    <citation type="submission" date="2020-10" db="EMBL/GenBank/DDBJ databases">
        <title>Taxonomic study of unclassified bacteria belonging to the class Ktedonobacteria.</title>
        <authorList>
            <person name="Yabe S."/>
            <person name="Wang C.M."/>
            <person name="Zheng Y."/>
            <person name="Sakai Y."/>
            <person name="Cavaletti L."/>
            <person name="Monciardini P."/>
            <person name="Donadio S."/>
        </authorList>
    </citation>
    <scope>NUCLEOTIDE SEQUENCE</scope>
    <source>
        <strain evidence="2">ID150040</strain>
    </source>
</reference>
<protein>
    <recommendedName>
        <fullName evidence="4">DUF1579 domain-containing protein</fullName>
    </recommendedName>
</protein>
<dbReference type="EMBL" id="BNJK01000002">
    <property type="protein sequence ID" value="GHO99903.1"/>
    <property type="molecule type" value="Genomic_DNA"/>
</dbReference>
<keyword evidence="1" id="KW-0732">Signal</keyword>
<sequence length="201" mass="22467">MKFFIKRKMFYALVIAFFMVCMAFSACASGNETAAASTTLSKSTSPAQTATPQGGSQLSASLRYAQPGPLLKKLQTMIGTWKTQITLKSTPQATPVVSNNLTTRWKWVVDGCYLQEEVTGQLGGAPYYRLGYLTYNNLDERYEFVTMDHFDTGFMSYESMEDGSDTTTTLFGHFTQGGLVLPWQDRRSRFAMSFIGLIRII</sequence>
<dbReference type="PROSITE" id="PS51257">
    <property type="entry name" value="PROKAR_LIPOPROTEIN"/>
    <property type="match status" value="1"/>
</dbReference>
<accession>A0A8J3ISY9</accession>
<dbReference type="Pfam" id="PF07617">
    <property type="entry name" value="DUF1579"/>
    <property type="match status" value="1"/>
</dbReference>
<name>A0A8J3ISY9_9CHLR</name>
<evidence type="ECO:0000256" key="1">
    <source>
        <dbReference type="SAM" id="SignalP"/>
    </source>
</evidence>
<keyword evidence="3" id="KW-1185">Reference proteome</keyword>
<feature type="chain" id="PRO_5035228982" description="DUF1579 domain-containing protein" evidence="1">
    <location>
        <begin position="29"/>
        <end position="201"/>
    </location>
</feature>
<dbReference type="Proteomes" id="UP000597444">
    <property type="component" value="Unassembled WGS sequence"/>
</dbReference>
<dbReference type="RefSeq" id="WP_220210510.1">
    <property type="nucleotide sequence ID" value="NZ_BNJK01000002.1"/>
</dbReference>
<dbReference type="InterPro" id="IPR011473">
    <property type="entry name" value="DUF1579"/>
</dbReference>
<evidence type="ECO:0000313" key="3">
    <source>
        <dbReference type="Proteomes" id="UP000597444"/>
    </source>
</evidence>
<evidence type="ECO:0008006" key="4">
    <source>
        <dbReference type="Google" id="ProtNLM"/>
    </source>
</evidence>
<organism evidence="2 3">
    <name type="scientific">Reticulibacter mediterranei</name>
    <dbReference type="NCBI Taxonomy" id="2778369"/>
    <lineage>
        <taxon>Bacteria</taxon>
        <taxon>Bacillati</taxon>
        <taxon>Chloroflexota</taxon>
        <taxon>Ktedonobacteria</taxon>
        <taxon>Ktedonobacterales</taxon>
        <taxon>Reticulibacteraceae</taxon>
        <taxon>Reticulibacter</taxon>
    </lineage>
</organism>
<comment type="caution">
    <text evidence="2">The sequence shown here is derived from an EMBL/GenBank/DDBJ whole genome shotgun (WGS) entry which is preliminary data.</text>
</comment>
<evidence type="ECO:0000313" key="2">
    <source>
        <dbReference type="EMBL" id="GHO99903.1"/>
    </source>
</evidence>
<gene>
    <name evidence="2" type="ORF">KSF_099510</name>
</gene>
<proteinExistence type="predicted"/>
<feature type="signal peptide" evidence="1">
    <location>
        <begin position="1"/>
        <end position="28"/>
    </location>
</feature>
<dbReference type="AlphaFoldDB" id="A0A8J3ISY9"/>